<reference evidence="8 9" key="1">
    <citation type="submission" date="2020-03" db="EMBL/GenBank/DDBJ databases">
        <title>Genomic Encyclopedia of Type Strains, Phase IV (KMG-IV): sequencing the most valuable type-strain genomes for metagenomic binning, comparative biology and taxonomic classification.</title>
        <authorList>
            <person name="Goeker M."/>
        </authorList>
    </citation>
    <scope>NUCLEOTIDE SEQUENCE [LARGE SCALE GENOMIC DNA]</scope>
    <source>
        <strain evidence="8 9">DSM 29762</strain>
    </source>
</reference>
<dbReference type="AlphaFoldDB" id="A0A846R7S3"/>
<comment type="subcellular location">
    <subcellularLocation>
        <location evidence="1">Cell outer membrane</location>
    </subcellularLocation>
</comment>
<comment type="caution">
    <text evidence="8">The sequence shown here is derived from an EMBL/GenBank/DDBJ whole genome shotgun (WGS) entry which is preliminary data.</text>
</comment>
<comment type="similarity">
    <text evidence="2">Belongs to the SusD family.</text>
</comment>
<dbReference type="CDD" id="cd08977">
    <property type="entry name" value="SusD"/>
    <property type="match status" value="1"/>
</dbReference>
<dbReference type="RefSeq" id="WP_167966280.1">
    <property type="nucleotide sequence ID" value="NZ_JAATJJ010000002.1"/>
</dbReference>
<keyword evidence="5" id="KW-0998">Cell outer membrane</keyword>
<name>A0A846R7S3_9FLAO</name>
<gene>
    <name evidence="8" type="ORF">GGR42_003300</name>
</gene>
<evidence type="ECO:0000256" key="1">
    <source>
        <dbReference type="ARBA" id="ARBA00004442"/>
    </source>
</evidence>
<protein>
    <recommendedName>
        <fullName evidence="10">RagB/SusD family nutrient uptake outer membrane protein</fullName>
    </recommendedName>
</protein>
<dbReference type="GO" id="GO:0009279">
    <property type="term" value="C:cell outer membrane"/>
    <property type="evidence" value="ECO:0007669"/>
    <property type="project" value="UniProtKB-SubCell"/>
</dbReference>
<keyword evidence="9" id="KW-1185">Reference proteome</keyword>
<evidence type="ECO:0008006" key="10">
    <source>
        <dbReference type="Google" id="ProtNLM"/>
    </source>
</evidence>
<evidence type="ECO:0000256" key="2">
    <source>
        <dbReference type="ARBA" id="ARBA00006275"/>
    </source>
</evidence>
<dbReference type="PROSITE" id="PS51257">
    <property type="entry name" value="PROKAR_LIPOPROTEIN"/>
    <property type="match status" value="1"/>
</dbReference>
<evidence type="ECO:0000256" key="3">
    <source>
        <dbReference type="ARBA" id="ARBA00022729"/>
    </source>
</evidence>
<keyword evidence="4" id="KW-0472">Membrane</keyword>
<feature type="domain" description="SusD-like N-terminal" evidence="7">
    <location>
        <begin position="78"/>
        <end position="223"/>
    </location>
</feature>
<proteinExistence type="inferred from homology"/>
<evidence type="ECO:0000259" key="7">
    <source>
        <dbReference type="Pfam" id="PF14322"/>
    </source>
</evidence>
<dbReference type="Gene3D" id="1.25.40.390">
    <property type="match status" value="1"/>
</dbReference>
<dbReference type="InterPro" id="IPR012944">
    <property type="entry name" value="SusD_RagB_dom"/>
</dbReference>
<evidence type="ECO:0000313" key="9">
    <source>
        <dbReference type="Proteomes" id="UP000590442"/>
    </source>
</evidence>
<sequence>MSINLLRTRFILSAVVTLALFSCSDEFLDRPTEDSYNVDDFFKTTDQVVASTNSLYSNPWFNFNANTIWTIGELSSGNGRTWDPRNADFTNFAINGNHSTLTQAWESLYSVVGQSNTVINTLPEAVGEEVPTSVVNNAIGEARFIRATAYFYLVRIFGSVPIIDDNNKYVLEPIVPRNTVSDIYRFISEDLEYAVDNLTSTKASDPGRVSSNGAKAMLAKVNLYLGNNNEAFQMASEVINSGEFMLYGGDSKFADSDASGSYYDLFKGENDNNTESIFALQWTASPSYGEGNGLQSLFGPSSFTGGGDGWSAIGPSPDILAAYEDQDEDVRYYATFMRRGAEYPDVNGGYVVPDNADAQGSDHFVKKYVVGSAEATLRDDGSGQTTTFGNTYILRYADLLLIHAEAALKGGGSIADGVDSYNKVRLRAGLDEDPSPDLDDIFRERRLELAFEFEFWYDVVRLGPAAAVEFLSNSDRGTIDNDTGEVVSELFTATEADLLFPYPTTETQNNPALLEAPVPFY</sequence>
<dbReference type="Pfam" id="PF07980">
    <property type="entry name" value="SusD_RagB"/>
    <property type="match status" value="1"/>
</dbReference>
<dbReference type="Pfam" id="PF14322">
    <property type="entry name" value="SusD-like_3"/>
    <property type="match status" value="1"/>
</dbReference>
<dbReference type="InterPro" id="IPR033985">
    <property type="entry name" value="SusD-like_N"/>
</dbReference>
<evidence type="ECO:0000259" key="6">
    <source>
        <dbReference type="Pfam" id="PF07980"/>
    </source>
</evidence>
<feature type="domain" description="RagB/SusD" evidence="6">
    <location>
        <begin position="274"/>
        <end position="517"/>
    </location>
</feature>
<evidence type="ECO:0000256" key="5">
    <source>
        <dbReference type="ARBA" id="ARBA00023237"/>
    </source>
</evidence>
<dbReference type="EMBL" id="JAATJJ010000002">
    <property type="protein sequence ID" value="NJB72809.1"/>
    <property type="molecule type" value="Genomic_DNA"/>
</dbReference>
<dbReference type="InterPro" id="IPR011990">
    <property type="entry name" value="TPR-like_helical_dom_sf"/>
</dbReference>
<evidence type="ECO:0000313" key="8">
    <source>
        <dbReference type="EMBL" id="NJB72809.1"/>
    </source>
</evidence>
<dbReference type="Proteomes" id="UP000590442">
    <property type="component" value="Unassembled WGS sequence"/>
</dbReference>
<organism evidence="8 9">
    <name type="scientific">Saonia flava</name>
    <dbReference type="NCBI Taxonomy" id="523696"/>
    <lineage>
        <taxon>Bacteria</taxon>
        <taxon>Pseudomonadati</taxon>
        <taxon>Bacteroidota</taxon>
        <taxon>Flavobacteriia</taxon>
        <taxon>Flavobacteriales</taxon>
        <taxon>Flavobacteriaceae</taxon>
        <taxon>Saonia</taxon>
    </lineage>
</organism>
<dbReference type="SUPFAM" id="SSF48452">
    <property type="entry name" value="TPR-like"/>
    <property type="match status" value="1"/>
</dbReference>
<accession>A0A846R7S3</accession>
<keyword evidence="3" id="KW-0732">Signal</keyword>
<evidence type="ECO:0000256" key="4">
    <source>
        <dbReference type="ARBA" id="ARBA00023136"/>
    </source>
</evidence>